<dbReference type="Proteomes" id="UP000828390">
    <property type="component" value="Unassembled WGS sequence"/>
</dbReference>
<keyword evidence="2" id="KW-1185">Reference proteome</keyword>
<accession>A0A9D4I527</accession>
<comment type="caution">
    <text evidence="1">The sequence shown here is derived from an EMBL/GenBank/DDBJ whole genome shotgun (WGS) entry which is preliminary data.</text>
</comment>
<gene>
    <name evidence="1" type="ORF">DPMN_184938</name>
</gene>
<sequence length="97" mass="10574">MESKLRQHAKPGSGDTAEIWVSFLPQLLLEQGLMFLHLSIGGDHTSQGISQQRDSWEQLLATADNSGRDSIRDAAADGNYPVHGCYVYAGATGHMFL</sequence>
<dbReference type="EMBL" id="JAIWYP010000010">
    <property type="protein sequence ID" value="KAH3750416.1"/>
    <property type="molecule type" value="Genomic_DNA"/>
</dbReference>
<name>A0A9D4I527_DREPO</name>
<proteinExistence type="predicted"/>
<reference evidence="1" key="1">
    <citation type="journal article" date="2019" name="bioRxiv">
        <title>The Genome of the Zebra Mussel, Dreissena polymorpha: A Resource for Invasive Species Research.</title>
        <authorList>
            <person name="McCartney M.A."/>
            <person name="Auch B."/>
            <person name="Kono T."/>
            <person name="Mallez S."/>
            <person name="Zhang Y."/>
            <person name="Obille A."/>
            <person name="Becker A."/>
            <person name="Abrahante J.E."/>
            <person name="Garbe J."/>
            <person name="Badalamenti J.P."/>
            <person name="Herman A."/>
            <person name="Mangelson H."/>
            <person name="Liachko I."/>
            <person name="Sullivan S."/>
            <person name="Sone E.D."/>
            <person name="Koren S."/>
            <person name="Silverstein K.A.T."/>
            <person name="Beckman K.B."/>
            <person name="Gohl D.M."/>
        </authorList>
    </citation>
    <scope>NUCLEOTIDE SEQUENCE</scope>
    <source>
        <strain evidence="1">Duluth1</strain>
        <tissue evidence="1">Whole animal</tissue>
    </source>
</reference>
<evidence type="ECO:0000313" key="2">
    <source>
        <dbReference type="Proteomes" id="UP000828390"/>
    </source>
</evidence>
<dbReference type="AlphaFoldDB" id="A0A9D4I527"/>
<evidence type="ECO:0000313" key="1">
    <source>
        <dbReference type="EMBL" id="KAH3750416.1"/>
    </source>
</evidence>
<protein>
    <submittedName>
        <fullName evidence="1">Uncharacterized protein</fullName>
    </submittedName>
</protein>
<organism evidence="1 2">
    <name type="scientific">Dreissena polymorpha</name>
    <name type="common">Zebra mussel</name>
    <name type="synonym">Mytilus polymorpha</name>
    <dbReference type="NCBI Taxonomy" id="45954"/>
    <lineage>
        <taxon>Eukaryota</taxon>
        <taxon>Metazoa</taxon>
        <taxon>Spiralia</taxon>
        <taxon>Lophotrochozoa</taxon>
        <taxon>Mollusca</taxon>
        <taxon>Bivalvia</taxon>
        <taxon>Autobranchia</taxon>
        <taxon>Heteroconchia</taxon>
        <taxon>Euheterodonta</taxon>
        <taxon>Imparidentia</taxon>
        <taxon>Neoheterodontei</taxon>
        <taxon>Myida</taxon>
        <taxon>Dreissenoidea</taxon>
        <taxon>Dreissenidae</taxon>
        <taxon>Dreissena</taxon>
    </lineage>
</organism>
<reference evidence="1" key="2">
    <citation type="submission" date="2020-11" db="EMBL/GenBank/DDBJ databases">
        <authorList>
            <person name="McCartney M.A."/>
            <person name="Auch B."/>
            <person name="Kono T."/>
            <person name="Mallez S."/>
            <person name="Becker A."/>
            <person name="Gohl D.M."/>
            <person name="Silverstein K.A.T."/>
            <person name="Koren S."/>
            <person name="Bechman K.B."/>
            <person name="Herman A."/>
            <person name="Abrahante J.E."/>
            <person name="Garbe J."/>
        </authorList>
    </citation>
    <scope>NUCLEOTIDE SEQUENCE</scope>
    <source>
        <strain evidence="1">Duluth1</strain>
        <tissue evidence="1">Whole animal</tissue>
    </source>
</reference>